<dbReference type="PANTHER" id="PTHR43048:SF3">
    <property type="entry name" value="METHYLMALONYL-COA EPIMERASE, MITOCHONDRIAL"/>
    <property type="match status" value="1"/>
</dbReference>
<dbReference type="InterPro" id="IPR051785">
    <property type="entry name" value="MMCE/EMCE_epimerase"/>
</dbReference>
<dbReference type="AlphaFoldDB" id="A0A268P5I4"/>
<sequence length="137" mass="15135">MDHFQIDHIAIAVPSLNTSLPLFEQALQATASHEERLPHHQVNAVFINGRGVGYELIEPHQSNVSLQRFLAKQNNRPAFHHIAFSVANIETAIGMLKEKHVRLTSELPLIGSFGRKVAFIHPSSTGGLLVELCEGKT</sequence>
<dbReference type="Proteomes" id="UP000216207">
    <property type="component" value="Unassembled WGS sequence"/>
</dbReference>
<dbReference type="InterPro" id="IPR029068">
    <property type="entry name" value="Glyas_Bleomycin-R_OHBP_Dase"/>
</dbReference>
<comment type="caution">
    <text evidence="4">The sequence shown here is derived from an EMBL/GenBank/DDBJ whole genome shotgun (WGS) entry which is preliminary data.</text>
</comment>
<name>A0A268P5I4_SHOCL</name>
<dbReference type="PROSITE" id="PS51819">
    <property type="entry name" value="VOC"/>
    <property type="match status" value="1"/>
</dbReference>
<dbReference type="EMBL" id="NPCC01000004">
    <property type="protein sequence ID" value="PAE90565.1"/>
    <property type="molecule type" value="Genomic_DNA"/>
</dbReference>
<organism evidence="4 5">
    <name type="scientific">Shouchella clausii</name>
    <name type="common">Alkalihalobacillus clausii</name>
    <dbReference type="NCBI Taxonomy" id="79880"/>
    <lineage>
        <taxon>Bacteria</taxon>
        <taxon>Bacillati</taxon>
        <taxon>Bacillota</taxon>
        <taxon>Bacilli</taxon>
        <taxon>Bacillales</taxon>
        <taxon>Bacillaceae</taxon>
        <taxon>Shouchella</taxon>
    </lineage>
</organism>
<dbReference type="Gene3D" id="3.10.180.10">
    <property type="entry name" value="2,3-Dihydroxybiphenyl 1,2-Dioxygenase, domain 1"/>
    <property type="match status" value="1"/>
</dbReference>
<dbReference type="RefSeq" id="WP_095326048.1">
    <property type="nucleotide sequence ID" value="NZ_JAUPFF010000003.1"/>
</dbReference>
<dbReference type="GO" id="GO:0046491">
    <property type="term" value="P:L-methylmalonyl-CoA metabolic process"/>
    <property type="evidence" value="ECO:0007669"/>
    <property type="project" value="TreeGrafter"/>
</dbReference>
<evidence type="ECO:0000256" key="1">
    <source>
        <dbReference type="ARBA" id="ARBA00009308"/>
    </source>
</evidence>
<gene>
    <name evidence="4" type="ORF">CHH72_01380</name>
</gene>
<keyword evidence="2" id="KW-0479">Metal-binding</keyword>
<dbReference type="GO" id="GO:0046872">
    <property type="term" value="F:metal ion binding"/>
    <property type="evidence" value="ECO:0007669"/>
    <property type="project" value="UniProtKB-KW"/>
</dbReference>
<evidence type="ECO:0000313" key="4">
    <source>
        <dbReference type="EMBL" id="PAE90565.1"/>
    </source>
</evidence>
<feature type="domain" description="VOC" evidence="3">
    <location>
        <begin position="5"/>
        <end position="135"/>
    </location>
</feature>
<proteinExistence type="inferred from homology"/>
<protein>
    <recommendedName>
        <fullName evidence="3">VOC domain-containing protein</fullName>
    </recommendedName>
</protein>
<dbReference type="SUPFAM" id="SSF54593">
    <property type="entry name" value="Glyoxalase/Bleomycin resistance protein/Dihydroxybiphenyl dioxygenase"/>
    <property type="match status" value="1"/>
</dbReference>
<dbReference type="PANTHER" id="PTHR43048">
    <property type="entry name" value="METHYLMALONYL-COA EPIMERASE"/>
    <property type="match status" value="1"/>
</dbReference>
<comment type="similarity">
    <text evidence="1">Belongs to the methylmalonyl-CoA epimerase family.</text>
</comment>
<dbReference type="InterPro" id="IPR037523">
    <property type="entry name" value="VOC_core"/>
</dbReference>
<accession>A0A268P5I4</accession>
<evidence type="ECO:0000313" key="5">
    <source>
        <dbReference type="Proteomes" id="UP000216207"/>
    </source>
</evidence>
<evidence type="ECO:0000259" key="3">
    <source>
        <dbReference type="PROSITE" id="PS51819"/>
    </source>
</evidence>
<dbReference type="GO" id="GO:0004493">
    <property type="term" value="F:methylmalonyl-CoA epimerase activity"/>
    <property type="evidence" value="ECO:0007669"/>
    <property type="project" value="TreeGrafter"/>
</dbReference>
<dbReference type="InterPro" id="IPR017515">
    <property type="entry name" value="MeMalonyl-CoA_epimerase"/>
</dbReference>
<dbReference type="CDD" id="cd07249">
    <property type="entry name" value="MMCE"/>
    <property type="match status" value="1"/>
</dbReference>
<reference evidence="4 5" key="1">
    <citation type="submission" date="2017-07" db="EMBL/GenBank/DDBJ databases">
        <title>Isolation and whole genome analysis of endospore-forming bacteria from heroin.</title>
        <authorList>
            <person name="Kalinowski J."/>
            <person name="Ahrens B."/>
            <person name="Al-Dilaimi A."/>
            <person name="Winkler A."/>
            <person name="Wibberg D."/>
            <person name="Schleenbecker U."/>
            <person name="Ruckert C."/>
            <person name="Wolfel R."/>
            <person name="Grass G."/>
        </authorList>
    </citation>
    <scope>NUCLEOTIDE SEQUENCE [LARGE SCALE GENOMIC DNA]</scope>
    <source>
        <strain evidence="4 5">7539</strain>
    </source>
</reference>
<dbReference type="Pfam" id="PF13669">
    <property type="entry name" value="Glyoxalase_4"/>
    <property type="match status" value="1"/>
</dbReference>
<evidence type="ECO:0000256" key="2">
    <source>
        <dbReference type="ARBA" id="ARBA00022723"/>
    </source>
</evidence>